<dbReference type="Proteomes" id="UP000789706">
    <property type="component" value="Unassembled WGS sequence"/>
</dbReference>
<sequence length="71" mass="8013">MQEEQQSIPGTHSRESVTRIERPLNNDVLLLYAIDVMTAGEEKHDLTEAILDQDIGELTSIFKEAARCTLQ</sequence>
<dbReference type="AlphaFoldDB" id="A0A9N9B2B2"/>
<proteinExistence type="predicted"/>
<reference evidence="1" key="1">
    <citation type="submission" date="2021-06" db="EMBL/GenBank/DDBJ databases">
        <authorList>
            <person name="Kallberg Y."/>
            <person name="Tangrot J."/>
            <person name="Rosling A."/>
        </authorList>
    </citation>
    <scope>NUCLEOTIDE SEQUENCE</scope>
    <source>
        <strain evidence="1">AZ414A</strain>
    </source>
</reference>
<dbReference type="EMBL" id="CAJVPK010000807">
    <property type="protein sequence ID" value="CAG8550661.1"/>
    <property type="molecule type" value="Genomic_DNA"/>
</dbReference>
<comment type="caution">
    <text evidence="1">The sequence shown here is derived from an EMBL/GenBank/DDBJ whole genome shotgun (WGS) entry which is preliminary data.</text>
</comment>
<gene>
    <name evidence="1" type="ORF">DEBURN_LOCUS7082</name>
</gene>
<accession>A0A9N9B2B2</accession>
<keyword evidence="2" id="KW-1185">Reference proteome</keyword>
<evidence type="ECO:0000313" key="2">
    <source>
        <dbReference type="Proteomes" id="UP000789706"/>
    </source>
</evidence>
<name>A0A9N9B2B2_9GLOM</name>
<organism evidence="1 2">
    <name type="scientific">Diversispora eburnea</name>
    <dbReference type="NCBI Taxonomy" id="1213867"/>
    <lineage>
        <taxon>Eukaryota</taxon>
        <taxon>Fungi</taxon>
        <taxon>Fungi incertae sedis</taxon>
        <taxon>Mucoromycota</taxon>
        <taxon>Glomeromycotina</taxon>
        <taxon>Glomeromycetes</taxon>
        <taxon>Diversisporales</taxon>
        <taxon>Diversisporaceae</taxon>
        <taxon>Diversispora</taxon>
    </lineage>
</organism>
<evidence type="ECO:0000313" key="1">
    <source>
        <dbReference type="EMBL" id="CAG8550661.1"/>
    </source>
</evidence>
<protein>
    <submittedName>
        <fullName evidence="1">11845_t:CDS:1</fullName>
    </submittedName>
</protein>